<dbReference type="PANTHER" id="PTHR31697">
    <property type="entry name" value="INTEGRATOR COMPLEX SUBUNIT 5"/>
    <property type="match status" value="1"/>
</dbReference>
<dbReference type="InterPro" id="IPR029445">
    <property type="entry name" value="INTS5_N"/>
</dbReference>
<feature type="region of interest" description="Disordered" evidence="1">
    <location>
        <begin position="1"/>
        <end position="89"/>
    </location>
</feature>
<dbReference type="STRING" id="34508.A0A4U5NV56"/>
<reference evidence="4 5" key="1">
    <citation type="journal article" date="2015" name="Genome Biol.">
        <title>Comparative genomics of Steinernema reveals deeply conserved gene regulatory networks.</title>
        <authorList>
            <person name="Dillman A.R."/>
            <person name="Macchietto M."/>
            <person name="Porter C.F."/>
            <person name="Rogers A."/>
            <person name="Williams B."/>
            <person name="Antoshechkin I."/>
            <person name="Lee M.M."/>
            <person name="Goodwin Z."/>
            <person name="Lu X."/>
            <person name="Lewis E.E."/>
            <person name="Goodrich-Blair H."/>
            <person name="Stock S.P."/>
            <person name="Adams B.J."/>
            <person name="Sternberg P.W."/>
            <person name="Mortazavi A."/>
        </authorList>
    </citation>
    <scope>NUCLEOTIDE SEQUENCE [LARGE SCALE GENOMIC DNA]</scope>
    <source>
        <strain evidence="4 5">ALL</strain>
    </source>
</reference>
<name>A0A4U5NV56_STECR</name>
<evidence type="ECO:0000313" key="5">
    <source>
        <dbReference type="Proteomes" id="UP000298663"/>
    </source>
</evidence>
<dbReference type="GO" id="GO:0032039">
    <property type="term" value="C:integrator complex"/>
    <property type="evidence" value="ECO:0007669"/>
    <property type="project" value="InterPro"/>
</dbReference>
<dbReference type="Pfam" id="PF14837">
    <property type="entry name" value="INTS5_N"/>
    <property type="match status" value="1"/>
</dbReference>
<feature type="domain" description="Integrator complex subunit 5 N-terminal" evidence="2">
    <location>
        <begin position="160"/>
        <end position="345"/>
    </location>
</feature>
<keyword evidence="5" id="KW-1185">Reference proteome</keyword>
<dbReference type="EMBL" id="AZBU02000003">
    <property type="protein sequence ID" value="TKR87417.1"/>
    <property type="molecule type" value="Genomic_DNA"/>
</dbReference>
<dbReference type="GO" id="GO:0034472">
    <property type="term" value="P:snRNA 3'-end processing"/>
    <property type="evidence" value="ECO:0007669"/>
    <property type="project" value="TreeGrafter"/>
</dbReference>
<reference evidence="4 5" key="2">
    <citation type="journal article" date="2019" name="G3 (Bethesda)">
        <title>Hybrid Assembly of the Genome of the Entomopathogenic Nematode Steinernema carpocapsae Identifies the X-Chromosome.</title>
        <authorList>
            <person name="Serra L."/>
            <person name="Macchietto M."/>
            <person name="Macias-Munoz A."/>
            <person name="McGill C.J."/>
            <person name="Rodriguez I.M."/>
            <person name="Rodriguez B."/>
            <person name="Murad R."/>
            <person name="Mortazavi A."/>
        </authorList>
    </citation>
    <scope>NUCLEOTIDE SEQUENCE [LARGE SCALE GENOMIC DNA]</scope>
    <source>
        <strain evidence="4 5">ALL</strain>
    </source>
</reference>
<evidence type="ECO:0000256" key="1">
    <source>
        <dbReference type="SAM" id="MobiDB-lite"/>
    </source>
</evidence>
<organism evidence="4 5">
    <name type="scientific">Steinernema carpocapsae</name>
    <name type="common">Entomopathogenic nematode</name>
    <dbReference type="NCBI Taxonomy" id="34508"/>
    <lineage>
        <taxon>Eukaryota</taxon>
        <taxon>Metazoa</taxon>
        <taxon>Ecdysozoa</taxon>
        <taxon>Nematoda</taxon>
        <taxon>Chromadorea</taxon>
        <taxon>Rhabditida</taxon>
        <taxon>Tylenchina</taxon>
        <taxon>Panagrolaimomorpha</taxon>
        <taxon>Strongyloidoidea</taxon>
        <taxon>Steinernematidae</taxon>
        <taxon>Steinernema</taxon>
    </lineage>
</organism>
<feature type="domain" description="Integrator complex subunit 5 C-terminal" evidence="3">
    <location>
        <begin position="374"/>
        <end position="1076"/>
    </location>
</feature>
<dbReference type="InterPro" id="IPR029444">
    <property type="entry name" value="INTS5_C"/>
</dbReference>
<accession>A0A4U5NV56</accession>
<dbReference type="Pfam" id="PF14838">
    <property type="entry name" value="INTS5_C"/>
    <property type="match status" value="1"/>
</dbReference>
<gene>
    <name evidence="4" type="ORF">L596_011818</name>
</gene>
<dbReference type="OrthoDB" id="69088at2759"/>
<evidence type="ECO:0000259" key="2">
    <source>
        <dbReference type="Pfam" id="PF14837"/>
    </source>
</evidence>
<feature type="compositionally biased region" description="Basic and acidic residues" evidence="1">
    <location>
        <begin position="50"/>
        <end position="65"/>
    </location>
</feature>
<sequence length="1149" mass="130992">MSGIPPFGNGNVVPQRRRQSRGQSRGRSPRRGGGEFYRNGRGPKPNRGSFHLEDRDRALSNDHPVRNLGSPREAGELTPSPQDPPQRMSKRDRYWITNDDEETAQSSQKNEAVTPVRKTLEERKEAVGGIQEQFVLLATMGDATMNYRENARPIWSAVPKAKIADVCLKVISEIPSAWQAVLGFISNLVHESTHFHFVNHESRSAKHNVSNLDDALMTITAELRKIVKNQENVTKNQLIQFFKLLCTFFADLRRLNAGRPYFSKKPSEFALHAFKNTPAVKEMLNLWDLLLERLIEIDPEECTKILIDTSKHGFHFEWIWYHLVNSFAPSQIVENLVRCGTQDFAKYLDLAHHTESIQQNTPLAMKQHDEYRVKFTAIKDVFVFLARKNNAELKFSCLQVINNVLSAPVIENHCEDKSLLFLLRLLAHSTELLRFLATDLVKLIDYRNILRAAKMINTCDKKYILASGISYPQFLAQAILVLPGKDASKLMNKLLPIAYMAHDLHSPEDMMLADGAAILLDQVANSVLNVAHSEQALGVKVLNECEILNSFVKDVTLIQKAVEMMLFNRRARICNMKLLHAACVTSMNPPADLMSTVLIRCLCTAENEEQMAVFASFLETVLPFNAEGLRKAIVTKGSKRERKAICEGLDDFKRRNELWIRNMKTLMEWERKATASQIMSHMGLLMLDNWGEVMNDALAWALDTLSDLYESKDERNVTEKIVSTTNLIISFVVTSNHATYLRNEDSYQITAQVAGMLILLLRFIGIDEALNAVIDAYESVFVCFIKFFYPLPVRMAQRSQLIIHLLDEVFEISAELFGSRKNMPTWDEENFFAAGCDEFMLGLDTESDIMEQLESLSTEHDRASQVAHSGRLVKRGPSMKHGQLVPQSDEIQRRLIFLKTLRTIVGKDKRTDDRTIVQHLAVDLTQRFCGDSMLGYYGWDDWEVERDLLSKHVMTAKAFTDSGIGNDILTLVAREGAVWYAYPLIKIILAGVLIGIESKSYRQRHDRLSEETILQLNSAFSYFVRSLIIPARLMCCTIEVAKRSTVHEAGVLFTTLWKYLSAVAPSHQQLFVDRNGVAISEYGKFGPKTTHLAVAWRQSMSYLIQKYQKDLGRYVPLLKKDEFFLDEKDDDEWTIEYQPPSLFLPDMKR</sequence>
<dbReference type="AlphaFoldDB" id="A0A4U5NV56"/>
<proteinExistence type="predicted"/>
<evidence type="ECO:0000259" key="3">
    <source>
        <dbReference type="Pfam" id="PF14838"/>
    </source>
</evidence>
<protein>
    <submittedName>
        <fullName evidence="4">Uncharacterized protein</fullName>
    </submittedName>
</protein>
<dbReference type="InterPro" id="IPR040316">
    <property type="entry name" value="INTS5"/>
</dbReference>
<evidence type="ECO:0000313" key="4">
    <source>
        <dbReference type="EMBL" id="TKR87417.1"/>
    </source>
</evidence>
<dbReference type="Proteomes" id="UP000298663">
    <property type="component" value="Unassembled WGS sequence"/>
</dbReference>
<comment type="caution">
    <text evidence="4">The sequence shown here is derived from an EMBL/GenBank/DDBJ whole genome shotgun (WGS) entry which is preliminary data.</text>
</comment>
<dbReference type="PANTHER" id="PTHR31697:SF2">
    <property type="entry name" value="INTEGRATOR COMPLEX SUBUNIT 5"/>
    <property type="match status" value="1"/>
</dbReference>